<evidence type="ECO:0000256" key="4">
    <source>
        <dbReference type="ARBA" id="ARBA00022692"/>
    </source>
</evidence>
<keyword evidence="3" id="KW-1003">Cell membrane</keyword>
<evidence type="ECO:0000259" key="8">
    <source>
        <dbReference type="PROSITE" id="PS50928"/>
    </source>
</evidence>
<evidence type="ECO:0000256" key="3">
    <source>
        <dbReference type="ARBA" id="ARBA00022475"/>
    </source>
</evidence>
<dbReference type="GO" id="GO:0055085">
    <property type="term" value="P:transmembrane transport"/>
    <property type="evidence" value="ECO:0007669"/>
    <property type="project" value="InterPro"/>
</dbReference>
<sequence>MSGRSGWVSSSILLLPAAAFFVAFALGPMAAAVYISFLDWDGVSVPGWAGLGNWVRAFTDSVTLHSLFLTVQVMVLSWLIQTPVSLLLGVFLAGYQRYRALLGAFYFLPLLFSAVAIGLIWSSSMLSADGALNTFLRSVGLGFLAQDWLGNPDLALYAVIAVIAWQFIPFHTLLYQAGARQIPPVLYEAARIDGAGTLQQFFYITLPQLKYTVVTSTVLILTGSLTYFDVIYVMTGGGPGFATRVLPLHMYITAFQNAEIGYGSAIAVILAVAGIALSLVLIRITGFGRMESQAEGL</sequence>
<gene>
    <name evidence="9" type="ORF">RxyAA322_27750</name>
</gene>
<dbReference type="InterPro" id="IPR000515">
    <property type="entry name" value="MetI-like"/>
</dbReference>
<feature type="transmembrane region" description="Helical" evidence="7">
    <location>
        <begin position="67"/>
        <end position="93"/>
    </location>
</feature>
<keyword evidence="2 7" id="KW-0813">Transport</keyword>
<dbReference type="SUPFAM" id="SSF161098">
    <property type="entry name" value="MetI-like"/>
    <property type="match status" value="1"/>
</dbReference>
<reference evidence="9" key="1">
    <citation type="journal article" date="2019" name="Microbiol. Resour. Announc.">
        <title>Complete Genome Sequence of Rubrobacter xylanophilus Strain AA3-22, Isolated from Arima Onsen in Japan.</title>
        <authorList>
            <person name="Tomariguchi N."/>
            <person name="Miyazaki K."/>
        </authorList>
    </citation>
    <scope>NUCLEOTIDE SEQUENCE [LARGE SCALE GENOMIC DNA]</scope>
    <source>
        <strain evidence="9">AA3-22</strain>
    </source>
</reference>
<feature type="transmembrane region" description="Helical" evidence="7">
    <location>
        <begin position="211"/>
        <end position="234"/>
    </location>
</feature>
<feature type="transmembrane region" description="Helical" evidence="7">
    <location>
        <begin position="100"/>
        <end position="121"/>
    </location>
</feature>
<dbReference type="CDD" id="cd06261">
    <property type="entry name" value="TM_PBP2"/>
    <property type="match status" value="1"/>
</dbReference>
<dbReference type="GO" id="GO:0005886">
    <property type="term" value="C:plasma membrane"/>
    <property type="evidence" value="ECO:0007669"/>
    <property type="project" value="UniProtKB-SubCell"/>
</dbReference>
<evidence type="ECO:0000256" key="7">
    <source>
        <dbReference type="RuleBase" id="RU363032"/>
    </source>
</evidence>
<dbReference type="AlphaFoldDB" id="A0A510HLM2"/>
<keyword evidence="5 7" id="KW-1133">Transmembrane helix</keyword>
<dbReference type="InterPro" id="IPR035906">
    <property type="entry name" value="MetI-like_sf"/>
</dbReference>
<name>A0A510HLM2_9ACTN</name>
<feature type="transmembrane region" description="Helical" evidence="7">
    <location>
        <begin position="12"/>
        <end position="37"/>
    </location>
</feature>
<evidence type="ECO:0000256" key="6">
    <source>
        <dbReference type="ARBA" id="ARBA00023136"/>
    </source>
</evidence>
<dbReference type="Gene3D" id="1.10.3720.10">
    <property type="entry name" value="MetI-like"/>
    <property type="match status" value="1"/>
</dbReference>
<keyword evidence="10" id="KW-1185">Reference proteome</keyword>
<evidence type="ECO:0000313" key="10">
    <source>
        <dbReference type="Proteomes" id="UP000318065"/>
    </source>
</evidence>
<evidence type="ECO:0000256" key="1">
    <source>
        <dbReference type="ARBA" id="ARBA00004651"/>
    </source>
</evidence>
<evidence type="ECO:0000256" key="2">
    <source>
        <dbReference type="ARBA" id="ARBA00022448"/>
    </source>
</evidence>
<evidence type="ECO:0000313" key="9">
    <source>
        <dbReference type="EMBL" id="BBL80921.1"/>
    </source>
</evidence>
<proteinExistence type="inferred from homology"/>
<protein>
    <submittedName>
        <fullName evidence="9">ABC transporter</fullName>
    </submittedName>
</protein>
<dbReference type="RefSeq" id="WP_197735493.1">
    <property type="nucleotide sequence ID" value="NZ_AP019791.1"/>
</dbReference>
<dbReference type="EMBL" id="AP019791">
    <property type="protein sequence ID" value="BBL80921.1"/>
    <property type="molecule type" value="Genomic_DNA"/>
</dbReference>
<feature type="transmembrane region" description="Helical" evidence="7">
    <location>
        <begin position="260"/>
        <end position="282"/>
    </location>
</feature>
<dbReference type="PANTHER" id="PTHR30193">
    <property type="entry name" value="ABC TRANSPORTER PERMEASE PROTEIN"/>
    <property type="match status" value="1"/>
</dbReference>
<dbReference type="InterPro" id="IPR051393">
    <property type="entry name" value="ABC_transporter_permease"/>
</dbReference>
<organism evidence="9 10">
    <name type="scientific">Rubrobacter xylanophilus</name>
    <dbReference type="NCBI Taxonomy" id="49319"/>
    <lineage>
        <taxon>Bacteria</taxon>
        <taxon>Bacillati</taxon>
        <taxon>Actinomycetota</taxon>
        <taxon>Rubrobacteria</taxon>
        <taxon>Rubrobacterales</taxon>
        <taxon>Rubrobacteraceae</taxon>
        <taxon>Rubrobacter</taxon>
    </lineage>
</organism>
<keyword evidence="4 7" id="KW-0812">Transmembrane</keyword>
<dbReference type="Pfam" id="PF00528">
    <property type="entry name" value="BPD_transp_1"/>
    <property type="match status" value="1"/>
</dbReference>
<evidence type="ECO:0000256" key="5">
    <source>
        <dbReference type="ARBA" id="ARBA00022989"/>
    </source>
</evidence>
<dbReference type="Proteomes" id="UP000318065">
    <property type="component" value="Chromosome"/>
</dbReference>
<feature type="domain" description="ABC transmembrane type-1" evidence="8">
    <location>
        <begin position="67"/>
        <end position="281"/>
    </location>
</feature>
<dbReference type="PANTHER" id="PTHR30193:SF37">
    <property type="entry name" value="INNER MEMBRANE ABC TRANSPORTER PERMEASE PROTEIN YCJO"/>
    <property type="match status" value="1"/>
</dbReference>
<comment type="similarity">
    <text evidence="7">Belongs to the binding-protein-dependent transport system permease family.</text>
</comment>
<dbReference type="PROSITE" id="PS50928">
    <property type="entry name" value="ABC_TM1"/>
    <property type="match status" value="1"/>
</dbReference>
<keyword evidence="6 7" id="KW-0472">Membrane</keyword>
<feature type="transmembrane region" description="Helical" evidence="7">
    <location>
        <begin position="154"/>
        <end position="174"/>
    </location>
</feature>
<comment type="subcellular location">
    <subcellularLocation>
        <location evidence="1 7">Cell membrane</location>
        <topology evidence="1 7">Multi-pass membrane protein</topology>
    </subcellularLocation>
</comment>
<accession>A0A510HLM2</accession>